<evidence type="ECO:0000313" key="3">
    <source>
        <dbReference type="Proteomes" id="UP001218218"/>
    </source>
</evidence>
<dbReference type="AlphaFoldDB" id="A0AAD6ZFT6"/>
<proteinExistence type="predicted"/>
<evidence type="ECO:0000256" key="1">
    <source>
        <dbReference type="SAM" id="MobiDB-lite"/>
    </source>
</evidence>
<feature type="non-terminal residue" evidence="2">
    <location>
        <position position="151"/>
    </location>
</feature>
<comment type="caution">
    <text evidence="2">The sequence shown here is derived from an EMBL/GenBank/DDBJ whole genome shotgun (WGS) entry which is preliminary data.</text>
</comment>
<evidence type="ECO:0000313" key="2">
    <source>
        <dbReference type="EMBL" id="KAJ7321061.1"/>
    </source>
</evidence>
<feature type="non-terminal residue" evidence="2">
    <location>
        <position position="1"/>
    </location>
</feature>
<gene>
    <name evidence="2" type="ORF">DFH08DRAFT_619390</name>
</gene>
<reference evidence="2" key="1">
    <citation type="submission" date="2023-03" db="EMBL/GenBank/DDBJ databases">
        <title>Massive genome expansion in bonnet fungi (Mycena s.s.) driven by repeated elements and novel gene families across ecological guilds.</title>
        <authorList>
            <consortium name="Lawrence Berkeley National Laboratory"/>
            <person name="Harder C.B."/>
            <person name="Miyauchi S."/>
            <person name="Viragh M."/>
            <person name="Kuo A."/>
            <person name="Thoen E."/>
            <person name="Andreopoulos B."/>
            <person name="Lu D."/>
            <person name="Skrede I."/>
            <person name="Drula E."/>
            <person name="Henrissat B."/>
            <person name="Morin E."/>
            <person name="Kohler A."/>
            <person name="Barry K."/>
            <person name="LaButti K."/>
            <person name="Morin E."/>
            <person name="Salamov A."/>
            <person name="Lipzen A."/>
            <person name="Mereny Z."/>
            <person name="Hegedus B."/>
            <person name="Baldrian P."/>
            <person name="Stursova M."/>
            <person name="Weitz H."/>
            <person name="Taylor A."/>
            <person name="Grigoriev I.V."/>
            <person name="Nagy L.G."/>
            <person name="Martin F."/>
            <person name="Kauserud H."/>
        </authorList>
    </citation>
    <scope>NUCLEOTIDE SEQUENCE</scope>
    <source>
        <strain evidence="2">CBHHK002</strain>
    </source>
</reference>
<keyword evidence="3" id="KW-1185">Reference proteome</keyword>
<sequence>RAKPGPKPKHGPRTTARFKKDERHQDLTYHDWLQVFEYMEEHDRSQTQAVAYFATRPDADGGKLSFTQSALSKKLQKKTEIRNLVSQDRNALSMKRARVVTCSEVDAALALWARDMEQKRRTVTGPMLIEKRKRFEVALNVPEDRRLTGTG</sequence>
<dbReference type="EMBL" id="JARIHO010000052">
    <property type="protein sequence ID" value="KAJ7321061.1"/>
    <property type="molecule type" value="Genomic_DNA"/>
</dbReference>
<dbReference type="Proteomes" id="UP001218218">
    <property type="component" value="Unassembled WGS sequence"/>
</dbReference>
<feature type="region of interest" description="Disordered" evidence="1">
    <location>
        <begin position="1"/>
        <end position="21"/>
    </location>
</feature>
<feature type="compositionally biased region" description="Basic residues" evidence="1">
    <location>
        <begin position="1"/>
        <end position="12"/>
    </location>
</feature>
<name>A0AAD6ZFT6_9AGAR</name>
<accession>A0AAD6ZFT6</accession>
<organism evidence="2 3">
    <name type="scientific">Mycena albidolilacea</name>
    <dbReference type="NCBI Taxonomy" id="1033008"/>
    <lineage>
        <taxon>Eukaryota</taxon>
        <taxon>Fungi</taxon>
        <taxon>Dikarya</taxon>
        <taxon>Basidiomycota</taxon>
        <taxon>Agaricomycotina</taxon>
        <taxon>Agaricomycetes</taxon>
        <taxon>Agaricomycetidae</taxon>
        <taxon>Agaricales</taxon>
        <taxon>Marasmiineae</taxon>
        <taxon>Mycenaceae</taxon>
        <taxon>Mycena</taxon>
    </lineage>
</organism>
<protein>
    <submittedName>
        <fullName evidence="2">Uncharacterized protein</fullName>
    </submittedName>
</protein>